<protein>
    <submittedName>
        <fullName evidence="1">Uncharacterized protein</fullName>
    </submittedName>
</protein>
<proteinExistence type="predicted"/>
<dbReference type="STRING" id="52838.A0A4S8IAR6"/>
<keyword evidence="2" id="KW-1185">Reference proteome</keyword>
<dbReference type="EMBL" id="PYDT01000011">
    <property type="protein sequence ID" value="THU44242.1"/>
    <property type="molecule type" value="Genomic_DNA"/>
</dbReference>
<gene>
    <name evidence="1" type="ORF">C4D60_Mb02t05350</name>
</gene>
<evidence type="ECO:0000313" key="2">
    <source>
        <dbReference type="Proteomes" id="UP000317650"/>
    </source>
</evidence>
<organism evidence="1 2">
    <name type="scientific">Musa balbisiana</name>
    <name type="common">Banana</name>
    <dbReference type="NCBI Taxonomy" id="52838"/>
    <lineage>
        <taxon>Eukaryota</taxon>
        <taxon>Viridiplantae</taxon>
        <taxon>Streptophyta</taxon>
        <taxon>Embryophyta</taxon>
        <taxon>Tracheophyta</taxon>
        <taxon>Spermatophyta</taxon>
        <taxon>Magnoliopsida</taxon>
        <taxon>Liliopsida</taxon>
        <taxon>Zingiberales</taxon>
        <taxon>Musaceae</taxon>
        <taxon>Musa</taxon>
    </lineage>
</organism>
<accession>A0A4S8IAR6</accession>
<name>A0A4S8IAR6_MUSBA</name>
<dbReference type="Proteomes" id="UP000317650">
    <property type="component" value="Chromosome 2"/>
</dbReference>
<dbReference type="AlphaFoldDB" id="A0A4S8IAR6"/>
<evidence type="ECO:0000313" key="1">
    <source>
        <dbReference type="EMBL" id="THU44242.1"/>
    </source>
</evidence>
<sequence length="138" mass="15670">MKRRVLVALLALAVVLLIFSVVHKEVGLLLDSMEKWRQKLLKILKLSAQMGSMLPLEGLFKVRIRSLQLMEEQENTYNGKPRKKVVIVDTGEIPKHRWDEESAAFASLPPHAVAARVVEFVWFLRAKATPPHCSCKPC</sequence>
<comment type="caution">
    <text evidence="1">The sequence shown here is derived from an EMBL/GenBank/DDBJ whole genome shotgun (WGS) entry which is preliminary data.</text>
</comment>
<reference evidence="1 2" key="1">
    <citation type="journal article" date="2019" name="Nat. Plants">
        <title>Genome sequencing of Musa balbisiana reveals subgenome evolution and function divergence in polyploid bananas.</title>
        <authorList>
            <person name="Yao X."/>
        </authorList>
    </citation>
    <scope>NUCLEOTIDE SEQUENCE [LARGE SCALE GENOMIC DNA]</scope>
    <source>
        <strain evidence="2">cv. DH-PKW</strain>
        <tissue evidence="1">Leaves</tissue>
    </source>
</reference>